<dbReference type="EMBL" id="CP031150">
    <property type="protein sequence ID" value="AXG06165.1"/>
    <property type="molecule type" value="Genomic_DNA"/>
</dbReference>
<keyword evidence="1" id="KW-0812">Transmembrane</keyword>
<dbReference type="Proteomes" id="UP000253273">
    <property type="component" value="Chromosome"/>
</dbReference>
<evidence type="ECO:0000256" key="1">
    <source>
        <dbReference type="SAM" id="Phobius"/>
    </source>
</evidence>
<dbReference type="OrthoDB" id="307248at2157"/>
<accession>A0A345E1U3</accession>
<dbReference type="InterPro" id="IPR055957">
    <property type="entry name" value="DUF7535"/>
</dbReference>
<name>A0A345E1U3_9EURY</name>
<dbReference type="KEGG" id="haj:DU500_06745"/>
<dbReference type="RefSeq" id="WP_114585308.1">
    <property type="nucleotide sequence ID" value="NZ_CP031150.1"/>
</dbReference>
<dbReference type="AlphaFoldDB" id="A0A345E1U3"/>
<gene>
    <name evidence="2" type="ORF">DU500_06745</name>
</gene>
<organism evidence="2 3">
    <name type="scientific">Haloplanus rubicundus</name>
    <dbReference type="NCBI Taxonomy" id="1547898"/>
    <lineage>
        <taxon>Archaea</taxon>
        <taxon>Methanobacteriati</taxon>
        <taxon>Methanobacteriota</taxon>
        <taxon>Stenosarchaea group</taxon>
        <taxon>Halobacteria</taxon>
        <taxon>Halobacteriales</taxon>
        <taxon>Haloferacaceae</taxon>
        <taxon>Haloplanus</taxon>
    </lineage>
</organism>
<evidence type="ECO:0000313" key="2">
    <source>
        <dbReference type="EMBL" id="AXG06165.1"/>
    </source>
</evidence>
<proteinExistence type="predicted"/>
<sequence length="72" mass="7954">MSDAEPTADEPTLEPVYRTLGKPFRARADAEMDAIGWTIFLGMLILFLPLLPVILLVWAITKVLDAVAPTEE</sequence>
<dbReference type="Pfam" id="PF24379">
    <property type="entry name" value="DUF7535"/>
    <property type="match status" value="1"/>
</dbReference>
<feature type="transmembrane region" description="Helical" evidence="1">
    <location>
        <begin position="34"/>
        <end position="60"/>
    </location>
</feature>
<keyword evidence="3" id="KW-1185">Reference proteome</keyword>
<keyword evidence="1" id="KW-1133">Transmembrane helix</keyword>
<reference evidence="2 3" key="1">
    <citation type="submission" date="2018-07" db="EMBL/GenBank/DDBJ databases">
        <title>Genome sequences of Haloplanus sp. CBA1113.</title>
        <authorList>
            <person name="Kim Y.B."/>
            <person name="Roh S.W."/>
        </authorList>
    </citation>
    <scope>NUCLEOTIDE SEQUENCE [LARGE SCALE GENOMIC DNA]</scope>
    <source>
        <strain evidence="2 3">CBA1113</strain>
    </source>
</reference>
<dbReference type="GeneID" id="37283068"/>
<keyword evidence="1" id="KW-0472">Membrane</keyword>
<evidence type="ECO:0000313" key="3">
    <source>
        <dbReference type="Proteomes" id="UP000253273"/>
    </source>
</evidence>
<protein>
    <submittedName>
        <fullName evidence="2">Uncharacterized protein</fullName>
    </submittedName>
</protein>